<dbReference type="GO" id="GO:0005886">
    <property type="term" value="C:plasma membrane"/>
    <property type="evidence" value="ECO:0007669"/>
    <property type="project" value="UniProtKB-SubCell"/>
</dbReference>
<keyword evidence="1" id="KW-0472">Membrane</keyword>
<keyword evidence="1" id="KW-0812">Transmembrane</keyword>
<protein>
    <recommendedName>
        <fullName evidence="1">SURF1-like protein</fullName>
    </recommendedName>
</protein>
<dbReference type="Proteomes" id="UP000313231">
    <property type="component" value="Unassembled WGS sequence"/>
</dbReference>
<gene>
    <name evidence="3" type="ORF">FHP29_14510</name>
</gene>
<keyword evidence="1" id="KW-1133">Transmembrane helix</keyword>
<evidence type="ECO:0000313" key="4">
    <source>
        <dbReference type="Proteomes" id="UP000313231"/>
    </source>
</evidence>
<dbReference type="InterPro" id="IPR002994">
    <property type="entry name" value="Surf1/Shy1"/>
</dbReference>
<dbReference type="PROSITE" id="PS50895">
    <property type="entry name" value="SURF1"/>
    <property type="match status" value="1"/>
</dbReference>
<evidence type="ECO:0000256" key="1">
    <source>
        <dbReference type="RuleBase" id="RU363076"/>
    </source>
</evidence>
<comment type="caution">
    <text evidence="1">Lacks conserved residue(s) required for the propagation of feature annotation.</text>
</comment>
<dbReference type="CDD" id="cd06662">
    <property type="entry name" value="SURF1"/>
    <property type="match status" value="1"/>
</dbReference>
<accession>A0A5C4VT58</accession>
<keyword evidence="1" id="KW-1003">Cell membrane</keyword>
<dbReference type="OrthoDB" id="3266379at2"/>
<name>A0A5C4VT58_9ACTN</name>
<comment type="subcellular location">
    <subcellularLocation>
        <location evidence="1">Cell membrane</location>
        <topology evidence="1">Multi-pass membrane protein</topology>
    </subcellularLocation>
</comment>
<dbReference type="Pfam" id="PF02104">
    <property type="entry name" value="SURF1"/>
    <property type="match status" value="1"/>
</dbReference>
<reference evidence="3 4" key="1">
    <citation type="journal article" date="2016" name="Int. J. Syst. Evol. Microbiol.">
        <title>Nocardioides albidus sp. nov., an actinobacterium isolated from garden soil.</title>
        <authorList>
            <person name="Singh H."/>
            <person name="Du J."/>
            <person name="Trinh H."/>
            <person name="Won K."/>
            <person name="Yang J.E."/>
            <person name="Yin C."/>
            <person name="Kook M."/>
            <person name="Yi T.H."/>
        </authorList>
    </citation>
    <scope>NUCLEOTIDE SEQUENCE [LARGE SCALE GENOMIC DNA]</scope>
    <source>
        <strain evidence="3 4">CCTCC AB 2015297</strain>
    </source>
</reference>
<comment type="similarity">
    <text evidence="1">Belongs to the SURF1 family.</text>
</comment>
<organism evidence="3 4">
    <name type="scientific">Nocardioides albidus</name>
    <dbReference type="NCBI Taxonomy" id="1517589"/>
    <lineage>
        <taxon>Bacteria</taxon>
        <taxon>Bacillati</taxon>
        <taxon>Actinomycetota</taxon>
        <taxon>Actinomycetes</taxon>
        <taxon>Propionibacteriales</taxon>
        <taxon>Nocardioidaceae</taxon>
        <taxon>Nocardioides</taxon>
    </lineage>
</organism>
<evidence type="ECO:0000313" key="3">
    <source>
        <dbReference type="EMBL" id="TNM38459.1"/>
    </source>
</evidence>
<sequence>MVRWWSMRLWGAHLLGLVCVAIAIGMGGWQYDAWQARRDAERVDLTHAEPVAIGDVIGPDDPFPTAGLGRPVEVRGTFLATGTVLVSGRPGAQGADGDWLVTPITVGDDSAPAVPVVRGWVPAGTDLASLPAPPAGEVALTGWLQPPEGSGAVDEDPQDDVLPELRIADLVQRVDQDLYGAYVVAEEPPAADAAAGVQGATLDQLPQASRFTGLRNILYAIEWWVFAVFAAFLWWRYVRDATSERGTEEAESEAAGDAVVPSDP</sequence>
<evidence type="ECO:0000256" key="2">
    <source>
        <dbReference type="SAM" id="MobiDB-lite"/>
    </source>
</evidence>
<dbReference type="AlphaFoldDB" id="A0A5C4VT58"/>
<feature type="transmembrane region" description="Helical" evidence="1">
    <location>
        <begin position="217"/>
        <end position="235"/>
    </location>
</feature>
<proteinExistence type="inferred from homology"/>
<dbReference type="RefSeq" id="WP_139623571.1">
    <property type="nucleotide sequence ID" value="NZ_VDMP01000025.1"/>
</dbReference>
<comment type="caution">
    <text evidence="3">The sequence shown here is derived from an EMBL/GenBank/DDBJ whole genome shotgun (WGS) entry which is preliminary data.</text>
</comment>
<dbReference type="EMBL" id="VDMP01000025">
    <property type="protein sequence ID" value="TNM38459.1"/>
    <property type="molecule type" value="Genomic_DNA"/>
</dbReference>
<keyword evidence="4" id="KW-1185">Reference proteome</keyword>
<feature type="region of interest" description="Disordered" evidence="2">
    <location>
        <begin position="245"/>
        <end position="264"/>
    </location>
</feature>